<feature type="region of interest" description="Disordered" evidence="1">
    <location>
        <begin position="1"/>
        <end position="21"/>
    </location>
</feature>
<feature type="compositionally biased region" description="Low complexity" evidence="1">
    <location>
        <begin position="122"/>
        <end position="139"/>
    </location>
</feature>
<feature type="region of interest" description="Disordered" evidence="1">
    <location>
        <begin position="84"/>
        <end position="141"/>
    </location>
</feature>
<proteinExistence type="predicted"/>
<gene>
    <name evidence="2" type="ORF">B0F90DRAFT_1143515</name>
</gene>
<evidence type="ECO:0000313" key="2">
    <source>
        <dbReference type="EMBL" id="KAI0295648.1"/>
    </source>
</evidence>
<evidence type="ECO:0000256" key="1">
    <source>
        <dbReference type="SAM" id="MobiDB-lite"/>
    </source>
</evidence>
<organism evidence="2 3">
    <name type="scientific">Multifurca ochricompacta</name>
    <dbReference type="NCBI Taxonomy" id="376703"/>
    <lineage>
        <taxon>Eukaryota</taxon>
        <taxon>Fungi</taxon>
        <taxon>Dikarya</taxon>
        <taxon>Basidiomycota</taxon>
        <taxon>Agaricomycotina</taxon>
        <taxon>Agaricomycetes</taxon>
        <taxon>Russulales</taxon>
        <taxon>Russulaceae</taxon>
        <taxon>Multifurca</taxon>
    </lineage>
</organism>
<dbReference type="EMBL" id="WTXG01000056">
    <property type="protein sequence ID" value="KAI0295648.1"/>
    <property type="molecule type" value="Genomic_DNA"/>
</dbReference>
<name>A0AAD4M0J5_9AGAM</name>
<reference evidence="2" key="1">
    <citation type="journal article" date="2022" name="New Phytol.">
        <title>Evolutionary transition to the ectomycorrhizal habit in the genomes of a hyperdiverse lineage of mushroom-forming fungi.</title>
        <authorList>
            <person name="Looney B."/>
            <person name="Miyauchi S."/>
            <person name="Morin E."/>
            <person name="Drula E."/>
            <person name="Courty P.E."/>
            <person name="Kohler A."/>
            <person name="Kuo A."/>
            <person name="LaButti K."/>
            <person name="Pangilinan J."/>
            <person name="Lipzen A."/>
            <person name="Riley R."/>
            <person name="Andreopoulos W."/>
            <person name="He G."/>
            <person name="Johnson J."/>
            <person name="Nolan M."/>
            <person name="Tritt A."/>
            <person name="Barry K.W."/>
            <person name="Grigoriev I.V."/>
            <person name="Nagy L.G."/>
            <person name="Hibbett D."/>
            <person name="Henrissat B."/>
            <person name="Matheny P.B."/>
            <person name="Labbe J."/>
            <person name="Martin F.M."/>
        </authorList>
    </citation>
    <scope>NUCLEOTIDE SEQUENCE</scope>
    <source>
        <strain evidence="2">BPL690</strain>
    </source>
</reference>
<evidence type="ECO:0000313" key="3">
    <source>
        <dbReference type="Proteomes" id="UP001203297"/>
    </source>
</evidence>
<comment type="caution">
    <text evidence="2">The sequence shown here is derived from an EMBL/GenBank/DDBJ whole genome shotgun (WGS) entry which is preliminary data.</text>
</comment>
<protein>
    <submittedName>
        <fullName evidence="2">Uncharacterized protein</fullName>
    </submittedName>
</protein>
<dbReference type="AlphaFoldDB" id="A0AAD4M0J5"/>
<keyword evidence="3" id="KW-1185">Reference proteome</keyword>
<sequence length="240" mass="26686">MAESHARQSLLEAGLSTRARETARQRIIEEVRAQALSERDSLLEEARQVIRDEVSRDLITWRVSYREERMQRAKQKIEAALQVSLPSQSSADLECTPRKRIKTSGGPSRALRDATPTPTPTPTRSRAPSAASSQAPSTPLKRRAGLLEVDRASLDPANFCTDASIHKPEVEMADPEPLFERESTQLSYLTDPLLEAPLVHPFPAPPPDRPPPLPTPTAPDVMEVILNKLTLITDRKYNMS</sequence>
<dbReference type="Proteomes" id="UP001203297">
    <property type="component" value="Unassembled WGS sequence"/>
</dbReference>
<accession>A0AAD4M0J5</accession>